<proteinExistence type="predicted"/>
<organism evidence="2 3">
    <name type="scientific">Thalassiosira oceanica</name>
    <name type="common">Marine diatom</name>
    <dbReference type="NCBI Taxonomy" id="159749"/>
    <lineage>
        <taxon>Eukaryota</taxon>
        <taxon>Sar</taxon>
        <taxon>Stramenopiles</taxon>
        <taxon>Ochrophyta</taxon>
        <taxon>Bacillariophyta</taxon>
        <taxon>Coscinodiscophyceae</taxon>
        <taxon>Thalassiosirophycidae</taxon>
        <taxon>Thalassiosirales</taxon>
        <taxon>Thalassiosiraceae</taxon>
        <taxon>Thalassiosira</taxon>
    </lineage>
</organism>
<dbReference type="Proteomes" id="UP000266841">
    <property type="component" value="Unassembled WGS sequence"/>
</dbReference>
<gene>
    <name evidence="2" type="ORF">THAOC_15525</name>
</gene>
<evidence type="ECO:0000313" key="3">
    <source>
        <dbReference type="Proteomes" id="UP000266841"/>
    </source>
</evidence>
<reference evidence="2 3" key="1">
    <citation type="journal article" date="2012" name="Genome Biol.">
        <title>Genome and low-iron response of an oceanic diatom adapted to chronic iron limitation.</title>
        <authorList>
            <person name="Lommer M."/>
            <person name="Specht M."/>
            <person name="Roy A.S."/>
            <person name="Kraemer L."/>
            <person name="Andreson R."/>
            <person name="Gutowska M.A."/>
            <person name="Wolf J."/>
            <person name="Bergner S.V."/>
            <person name="Schilhabel M.B."/>
            <person name="Klostermeier U.C."/>
            <person name="Beiko R.G."/>
            <person name="Rosenstiel P."/>
            <person name="Hippler M."/>
            <person name="Laroche J."/>
        </authorList>
    </citation>
    <scope>NUCLEOTIDE SEQUENCE [LARGE SCALE GENOMIC DNA]</scope>
    <source>
        <strain evidence="2 3">CCMP1005</strain>
    </source>
</reference>
<dbReference type="AlphaFoldDB" id="K0SFM0"/>
<dbReference type="Gene3D" id="1.25.10.10">
    <property type="entry name" value="Leucine-rich Repeat Variant"/>
    <property type="match status" value="2"/>
</dbReference>
<evidence type="ECO:0000313" key="2">
    <source>
        <dbReference type="EMBL" id="EJK63799.1"/>
    </source>
</evidence>
<feature type="region of interest" description="Disordered" evidence="1">
    <location>
        <begin position="910"/>
        <end position="941"/>
    </location>
</feature>
<accession>K0SFM0</accession>
<feature type="non-terminal residue" evidence="2">
    <location>
        <position position="1"/>
    </location>
</feature>
<name>K0SFM0_THAOC</name>
<dbReference type="InterPro" id="IPR011989">
    <property type="entry name" value="ARM-like"/>
</dbReference>
<dbReference type="SUPFAM" id="SSF48371">
    <property type="entry name" value="ARM repeat"/>
    <property type="match status" value="2"/>
</dbReference>
<sequence>DILASSVAETMILKEALPLITEITIDCAPEMNLTVANRFRDVTAININSLYSLEEEVDYKDTNVNYETQVRMVPFLSRFPQLERVTFGGKDESGVKIEHYWPLDGHFYESEESFPDEGCKERALALIDSLTIGFKSGGLPRNLQLFGLVCPAYSFDCCLGRSEIEEILKERPGGEEILARKGRFIELLGRGRRYAIKPDDESKVLYVVKYEQQHLQELARVANTTGVDLLKLPCEEVSDTILKSFVDSRGIVPTPEQCHLSALSVESLINELKLPVVVAKLQNQPPSQQFEEHYAFVVKQIQLENSEFEDITVDCLVMLREVMTVPPSPDDQASTAILVKSLVTLLDRGSDYVEQAAGVLQVVLAGSQTNINTAVEQGLIKKCVQKIPSSNMVLKKSSLALLATVLTQNQPDHVKALADDESVQKLVQALDSSNSHEIISNAAMILNSIASADKADELASSIRVNKSAIMSKIRSVMLLDKCKAQSIPDLFTLLKRLCEDSLAKSSILITYEVLPQLVRFLEPTNNCAMVCQSVIDMIGMVLQGSYSQKLLELEVIPPLIRHMNSGEMTISTSSLSILKCLCVKKGDYLQGVIDAGAMHTLMKVLFKTSTHHASQSLRLKAACDLLCALLDGMALADPLATNVCTSLLPKLLANDDESIRNTACKCLRTILQGLSSGDVTKVVKSEILRPCLKMTKKGNEDAAESLHLFVRTKTDVCIELLSTKQAISSLVACITSKSSRKATRFACLTLGRVMDGREKVISIAIDALIVKAVLPNTQGRREWEIRRMAAFENRRWKRRTNTSPEHVLDRKKPRRIQLKRSIQQKLNELAGEEAAAVQVNARIGETEAKIAWLEYHRETEASKSLAQGLTAFKDHSSALQKHLSSFEEKLATIPSMSAVSVKEKAVIETASAGKRKKDAESLKAGFRLLDERPGGKKRKRP</sequence>
<dbReference type="InterPro" id="IPR000225">
    <property type="entry name" value="Armadillo"/>
</dbReference>
<comment type="caution">
    <text evidence="2">The sequence shown here is derived from an EMBL/GenBank/DDBJ whole genome shotgun (WGS) entry which is preliminary data.</text>
</comment>
<dbReference type="InterPro" id="IPR016024">
    <property type="entry name" value="ARM-type_fold"/>
</dbReference>
<protein>
    <submittedName>
        <fullName evidence="2">Uncharacterized protein</fullName>
    </submittedName>
</protein>
<keyword evidence="3" id="KW-1185">Reference proteome</keyword>
<dbReference type="EMBL" id="AGNL01018008">
    <property type="protein sequence ID" value="EJK63799.1"/>
    <property type="molecule type" value="Genomic_DNA"/>
</dbReference>
<dbReference type="SMART" id="SM00185">
    <property type="entry name" value="ARM"/>
    <property type="match status" value="5"/>
</dbReference>
<evidence type="ECO:0000256" key="1">
    <source>
        <dbReference type="SAM" id="MobiDB-lite"/>
    </source>
</evidence>